<feature type="region of interest" description="Disordered" evidence="1">
    <location>
        <begin position="1"/>
        <end position="86"/>
    </location>
</feature>
<evidence type="ECO:0000256" key="1">
    <source>
        <dbReference type="SAM" id="MobiDB-lite"/>
    </source>
</evidence>
<dbReference type="AlphaFoldDB" id="A0A7X6RQD6"/>
<name>A0A7X6RQD6_9ACTN</name>
<accession>A0A7X6RQD6</accession>
<gene>
    <name evidence="2" type="ORF">HGB44_13580</name>
</gene>
<protein>
    <submittedName>
        <fullName evidence="2">Uncharacterized protein</fullName>
    </submittedName>
</protein>
<dbReference type="RefSeq" id="WP_061080923.1">
    <property type="nucleotide sequence ID" value="NZ_JAAXPG010000011.1"/>
</dbReference>
<dbReference type="Proteomes" id="UP000553209">
    <property type="component" value="Unassembled WGS sequence"/>
</dbReference>
<proteinExistence type="predicted"/>
<evidence type="ECO:0000313" key="2">
    <source>
        <dbReference type="EMBL" id="NKY98679.1"/>
    </source>
</evidence>
<sequence length="86" mass="8446">MAVDEHLPQAVGGAVAGGPLTPASVRRSGQGPGALEDSGPPPDGGIQAMVMLRTYARAEAGPTGDPERARAADGPDGSGAERAARS</sequence>
<keyword evidence="3" id="KW-1185">Reference proteome</keyword>
<organism evidence="2 3">
    <name type="scientific">Nocardiopsis alborubida</name>
    <dbReference type="NCBI Taxonomy" id="146802"/>
    <lineage>
        <taxon>Bacteria</taxon>
        <taxon>Bacillati</taxon>
        <taxon>Actinomycetota</taxon>
        <taxon>Actinomycetes</taxon>
        <taxon>Streptosporangiales</taxon>
        <taxon>Nocardiopsidaceae</taxon>
        <taxon>Nocardiopsis</taxon>
    </lineage>
</organism>
<evidence type="ECO:0000313" key="3">
    <source>
        <dbReference type="Proteomes" id="UP000553209"/>
    </source>
</evidence>
<reference evidence="2 3" key="1">
    <citation type="submission" date="2020-04" db="EMBL/GenBank/DDBJ databases">
        <title>MicrobeNet Type strains.</title>
        <authorList>
            <person name="Nicholson A.C."/>
        </authorList>
    </citation>
    <scope>NUCLEOTIDE SEQUENCE [LARGE SCALE GENOMIC DNA]</scope>
    <source>
        <strain evidence="2 3">ATCC 23612</strain>
    </source>
</reference>
<comment type="caution">
    <text evidence="2">The sequence shown here is derived from an EMBL/GenBank/DDBJ whole genome shotgun (WGS) entry which is preliminary data.</text>
</comment>
<dbReference type="EMBL" id="JAAXPG010000011">
    <property type="protein sequence ID" value="NKY98679.1"/>
    <property type="molecule type" value="Genomic_DNA"/>
</dbReference>